<comment type="catalytic activity">
    <reaction evidence="1">
        <text>4 hydroquinone + O2 = 4 benzosemiquinone + 2 H2O</text>
        <dbReference type="Rhea" id="RHEA:11276"/>
        <dbReference type="ChEBI" id="CHEBI:15377"/>
        <dbReference type="ChEBI" id="CHEBI:15379"/>
        <dbReference type="ChEBI" id="CHEBI:17594"/>
        <dbReference type="ChEBI" id="CHEBI:17977"/>
        <dbReference type="EC" id="1.10.3.2"/>
    </reaction>
</comment>
<evidence type="ECO:0000256" key="7">
    <source>
        <dbReference type="ARBA" id="ARBA00023002"/>
    </source>
</evidence>
<evidence type="ECO:0000256" key="9">
    <source>
        <dbReference type="ARBA" id="ARBA00023180"/>
    </source>
</evidence>
<evidence type="ECO:0000256" key="5">
    <source>
        <dbReference type="ARBA" id="ARBA00022723"/>
    </source>
</evidence>
<dbReference type="SMR" id="A0A084FVS6"/>
<dbReference type="PROSITE" id="PS00080">
    <property type="entry name" value="MULTICOPPER_OXIDASE2"/>
    <property type="match status" value="1"/>
</dbReference>
<dbReference type="Pfam" id="PF07732">
    <property type="entry name" value="Cu-oxidase_3"/>
    <property type="match status" value="1"/>
</dbReference>
<dbReference type="Pfam" id="PF00394">
    <property type="entry name" value="Cu-oxidase"/>
    <property type="match status" value="1"/>
</dbReference>
<evidence type="ECO:0000256" key="1">
    <source>
        <dbReference type="ARBA" id="ARBA00000349"/>
    </source>
</evidence>
<evidence type="ECO:0000256" key="8">
    <source>
        <dbReference type="ARBA" id="ARBA00023008"/>
    </source>
</evidence>
<dbReference type="InterPro" id="IPR033138">
    <property type="entry name" value="Cu_oxidase_CS"/>
</dbReference>
<dbReference type="OMA" id="HNGTGIH"/>
<dbReference type="InterPro" id="IPR008972">
    <property type="entry name" value="Cupredoxin"/>
</dbReference>
<protein>
    <recommendedName>
        <fullName evidence="4">laccase</fullName>
        <ecNumber evidence="4">1.10.3.2</ecNumber>
    </recommendedName>
</protein>
<reference evidence="15 16" key="1">
    <citation type="journal article" date="2014" name="Genome Announc.">
        <title>Draft genome sequence of the pathogenic fungus Scedosporium apiospermum.</title>
        <authorList>
            <person name="Vandeputte P."/>
            <person name="Ghamrawi S."/>
            <person name="Rechenmann M."/>
            <person name="Iltis A."/>
            <person name="Giraud S."/>
            <person name="Fleury M."/>
            <person name="Thornton C."/>
            <person name="Delhaes L."/>
            <person name="Meyer W."/>
            <person name="Papon N."/>
            <person name="Bouchara J.P."/>
        </authorList>
    </citation>
    <scope>NUCLEOTIDE SEQUENCE [LARGE SCALE GENOMIC DNA]</scope>
    <source>
        <strain evidence="15 16">IHEM 14462</strain>
    </source>
</reference>
<dbReference type="CDD" id="cd13854">
    <property type="entry name" value="CuRO_1_MaLCC_like"/>
    <property type="match status" value="1"/>
</dbReference>
<keyword evidence="7" id="KW-0560">Oxidoreductase</keyword>
<keyword evidence="6 11" id="KW-0732">Signal</keyword>
<keyword evidence="8" id="KW-0186">Copper</keyword>
<evidence type="ECO:0000259" key="12">
    <source>
        <dbReference type="Pfam" id="PF00394"/>
    </source>
</evidence>
<comment type="similarity">
    <text evidence="3">Belongs to the multicopper oxidase family.</text>
</comment>
<dbReference type="HOGENOM" id="CLU_006504_3_2_1"/>
<evidence type="ECO:0000256" key="6">
    <source>
        <dbReference type="ARBA" id="ARBA00022729"/>
    </source>
</evidence>
<dbReference type="Proteomes" id="UP000028545">
    <property type="component" value="Unassembled WGS sequence"/>
</dbReference>
<dbReference type="EC" id="1.10.3.2" evidence="4"/>
<dbReference type="CDD" id="cd13901">
    <property type="entry name" value="CuRO_3_MaLCC_like"/>
    <property type="match status" value="1"/>
</dbReference>
<evidence type="ECO:0000259" key="14">
    <source>
        <dbReference type="Pfam" id="PF07732"/>
    </source>
</evidence>
<evidence type="ECO:0000259" key="13">
    <source>
        <dbReference type="Pfam" id="PF07731"/>
    </source>
</evidence>
<dbReference type="FunFam" id="2.60.40.420:FF:000021">
    <property type="entry name" value="Extracellular dihydrogeodin oxidase/laccase"/>
    <property type="match status" value="1"/>
</dbReference>
<sequence>MRHLFLLQAVGLFFGLGKAAPSPVDVDVVAPRELAKRAPTCNTPSNRACWSDGFDINTDYEASIPNTGVTRSYNFVISQFENWVGGDGVEKKVAMLINGQFPGPTVRADWGDWIEVTVTNNLTCDGTSLHWHGIRMQKNSVNDGANGVTECPLPPGETKTYRFRAEQYGTGWYHSHYSSQYANGLLGTLVIDGPASLPYDEDLGVFPINDWYYGDAEELARGLIPPPGAAPAADNVLFNGSHVNANGGGQYSRVILKPNKRHRLRLINPSVDIHYSVSLANHDLTVISTDFVPVNAFTTQSIFMAPGQRVDVTIDASKTPDNYWFNVTFSSGPCGASRIAKPAAIFQYENASQGIPTSPGTAPADPFCQDNTSFSPVISRTVPSGSFGVSDNNTIDIELVQKPWEDVPNRVYWNIHGHDMNVTWENPTLEYVASGDLTFPERFNIYTVEKDNGAWAFWLIENTSVLPHPMHLHGHDFYVLGHSDPPANPFTAPMTHFTPSSDLSRLKWNNPTRRDTTLLPARGWLVLAFRVDNPGAWLFHCHIAWHAGQGLSLQFLESVAEIPATVDLAQLEPTCTKWTQYYATSQCKQWDSGLKKF</sequence>
<keyword evidence="5" id="KW-0479">Metal-binding</keyword>
<dbReference type="PROSITE" id="PS00079">
    <property type="entry name" value="MULTICOPPER_OXIDASE1"/>
    <property type="match status" value="1"/>
</dbReference>
<dbReference type="PANTHER" id="PTHR11709:SF87">
    <property type="entry name" value="LACCASE"/>
    <property type="match status" value="1"/>
</dbReference>
<dbReference type="FunFam" id="2.60.40.420:FF:000045">
    <property type="entry name" value="Laccase 2"/>
    <property type="match status" value="1"/>
</dbReference>
<dbReference type="RefSeq" id="XP_016638987.1">
    <property type="nucleotide sequence ID" value="XM_016791143.1"/>
</dbReference>
<dbReference type="InterPro" id="IPR045087">
    <property type="entry name" value="Cu-oxidase_fam"/>
</dbReference>
<feature type="signal peptide" evidence="11">
    <location>
        <begin position="1"/>
        <end position="19"/>
    </location>
</feature>
<dbReference type="InterPro" id="IPR002355">
    <property type="entry name" value="Cu_oxidase_Cu_BS"/>
</dbReference>
<feature type="domain" description="Plastocyanin-like" evidence="12">
    <location>
        <begin position="205"/>
        <end position="351"/>
    </location>
</feature>
<evidence type="ECO:0000256" key="2">
    <source>
        <dbReference type="ARBA" id="ARBA00001935"/>
    </source>
</evidence>
<dbReference type="InterPro" id="IPR011707">
    <property type="entry name" value="Cu-oxidase-like_N"/>
</dbReference>
<evidence type="ECO:0000256" key="4">
    <source>
        <dbReference type="ARBA" id="ARBA00012297"/>
    </source>
</evidence>
<dbReference type="EMBL" id="JOWA01000154">
    <property type="protein sequence ID" value="KEZ39188.1"/>
    <property type="molecule type" value="Genomic_DNA"/>
</dbReference>
<evidence type="ECO:0000313" key="15">
    <source>
        <dbReference type="EMBL" id="KEZ39188.1"/>
    </source>
</evidence>
<dbReference type="InterPro" id="IPR011706">
    <property type="entry name" value="Cu-oxidase_C"/>
</dbReference>
<keyword evidence="10" id="KW-0439">Lignin degradation</keyword>
<dbReference type="GO" id="GO:0052716">
    <property type="term" value="F:hydroquinone:oxygen oxidoreductase activity"/>
    <property type="evidence" value="ECO:0007669"/>
    <property type="project" value="UniProtKB-EC"/>
</dbReference>
<evidence type="ECO:0000313" key="16">
    <source>
        <dbReference type="Proteomes" id="UP000028545"/>
    </source>
</evidence>
<evidence type="ECO:0000256" key="11">
    <source>
        <dbReference type="SAM" id="SignalP"/>
    </source>
</evidence>
<dbReference type="GO" id="GO:0046274">
    <property type="term" value="P:lignin catabolic process"/>
    <property type="evidence" value="ECO:0007669"/>
    <property type="project" value="UniProtKB-KW"/>
</dbReference>
<dbReference type="PANTHER" id="PTHR11709">
    <property type="entry name" value="MULTI-COPPER OXIDASE"/>
    <property type="match status" value="1"/>
</dbReference>
<dbReference type="SUPFAM" id="SSF49503">
    <property type="entry name" value="Cupredoxins"/>
    <property type="match status" value="3"/>
</dbReference>
<feature type="chain" id="PRO_5001775025" description="laccase" evidence="11">
    <location>
        <begin position="20"/>
        <end position="597"/>
    </location>
</feature>
<evidence type="ECO:0000256" key="3">
    <source>
        <dbReference type="ARBA" id="ARBA00010609"/>
    </source>
</evidence>
<dbReference type="KEGG" id="sapo:SAPIO_CDS9845"/>
<feature type="domain" description="Plastocyanin-like" evidence="14">
    <location>
        <begin position="87"/>
        <end position="194"/>
    </location>
</feature>
<proteinExistence type="inferred from homology"/>
<comment type="caution">
    <text evidence="15">The sequence shown here is derived from an EMBL/GenBank/DDBJ whole genome shotgun (WGS) entry which is preliminary data.</text>
</comment>
<dbReference type="OrthoDB" id="2121828at2759"/>
<dbReference type="InterPro" id="IPR001117">
    <property type="entry name" value="Cu-oxidase_2nd"/>
</dbReference>
<dbReference type="GO" id="GO:0005507">
    <property type="term" value="F:copper ion binding"/>
    <property type="evidence" value="ECO:0007669"/>
    <property type="project" value="InterPro"/>
</dbReference>
<dbReference type="VEuPathDB" id="FungiDB:SAPIO_CDS9845"/>
<evidence type="ECO:0000256" key="10">
    <source>
        <dbReference type="ARBA" id="ARBA00023185"/>
    </source>
</evidence>
<name>A0A084FVS6_PSEDA</name>
<dbReference type="Gene3D" id="2.60.40.420">
    <property type="entry name" value="Cupredoxins - blue copper proteins"/>
    <property type="match status" value="3"/>
</dbReference>
<dbReference type="Pfam" id="PF07731">
    <property type="entry name" value="Cu-oxidase_2"/>
    <property type="match status" value="1"/>
</dbReference>
<dbReference type="AlphaFoldDB" id="A0A084FVS6"/>
<keyword evidence="16" id="KW-1185">Reference proteome</keyword>
<keyword evidence="9" id="KW-0325">Glycoprotein</keyword>
<accession>A0A084FVS6</accession>
<gene>
    <name evidence="15" type="ORF">SAPIO_CDS9845</name>
</gene>
<comment type="cofactor">
    <cofactor evidence="2">
        <name>Cu cation</name>
        <dbReference type="ChEBI" id="CHEBI:23378"/>
    </cofactor>
</comment>
<dbReference type="GeneID" id="27728917"/>
<organism evidence="15 16">
    <name type="scientific">Pseudallescheria apiosperma</name>
    <name type="common">Scedosporium apiospermum</name>
    <dbReference type="NCBI Taxonomy" id="563466"/>
    <lineage>
        <taxon>Eukaryota</taxon>
        <taxon>Fungi</taxon>
        <taxon>Dikarya</taxon>
        <taxon>Ascomycota</taxon>
        <taxon>Pezizomycotina</taxon>
        <taxon>Sordariomycetes</taxon>
        <taxon>Hypocreomycetidae</taxon>
        <taxon>Microascales</taxon>
        <taxon>Microascaceae</taxon>
        <taxon>Scedosporium</taxon>
    </lineage>
</organism>
<feature type="domain" description="Plastocyanin-like" evidence="13">
    <location>
        <begin position="425"/>
        <end position="559"/>
    </location>
</feature>